<name>A0A4R7I4N0_9ACTN</name>
<dbReference type="Pfam" id="PF00041">
    <property type="entry name" value="fn3"/>
    <property type="match status" value="1"/>
</dbReference>
<evidence type="ECO:0000256" key="1">
    <source>
        <dbReference type="ARBA" id="ARBA00023157"/>
    </source>
</evidence>
<dbReference type="OrthoDB" id="5241356at2"/>
<gene>
    <name evidence="7" type="ORF">BDK89_4270</name>
</gene>
<dbReference type="SUPFAM" id="SSF49265">
    <property type="entry name" value="Fibronectin type III"/>
    <property type="match status" value="1"/>
</dbReference>
<dbReference type="Pfam" id="PF18911">
    <property type="entry name" value="PKD_4"/>
    <property type="match status" value="1"/>
</dbReference>
<feature type="domain" description="PKD" evidence="5">
    <location>
        <begin position="1267"/>
        <end position="1335"/>
    </location>
</feature>
<feature type="region of interest" description="Disordered" evidence="3">
    <location>
        <begin position="1020"/>
        <end position="1053"/>
    </location>
</feature>
<dbReference type="InterPro" id="IPR036116">
    <property type="entry name" value="FN3_sf"/>
</dbReference>
<dbReference type="InterPro" id="IPR003961">
    <property type="entry name" value="FN3_dom"/>
</dbReference>
<dbReference type="GO" id="GO:0098609">
    <property type="term" value="P:cell-cell adhesion"/>
    <property type="evidence" value="ECO:0007669"/>
    <property type="project" value="TreeGrafter"/>
</dbReference>
<dbReference type="CDD" id="cd00063">
    <property type="entry name" value="FN3"/>
    <property type="match status" value="1"/>
</dbReference>
<organism evidence="7 8">
    <name type="scientific">Ilumatobacter fluminis</name>
    <dbReference type="NCBI Taxonomy" id="467091"/>
    <lineage>
        <taxon>Bacteria</taxon>
        <taxon>Bacillati</taxon>
        <taxon>Actinomycetota</taxon>
        <taxon>Acidimicrobiia</taxon>
        <taxon>Acidimicrobiales</taxon>
        <taxon>Ilumatobacteraceae</taxon>
        <taxon>Ilumatobacter</taxon>
    </lineage>
</organism>
<proteinExistence type="predicted"/>
<evidence type="ECO:0000259" key="5">
    <source>
        <dbReference type="PROSITE" id="PS50093"/>
    </source>
</evidence>
<dbReference type="GO" id="GO:0005975">
    <property type="term" value="P:carbohydrate metabolic process"/>
    <property type="evidence" value="ECO:0007669"/>
    <property type="project" value="UniProtKB-ARBA"/>
</dbReference>
<dbReference type="PRINTS" id="PR00014">
    <property type="entry name" value="FNTYPEIII"/>
</dbReference>
<dbReference type="Pfam" id="PF11617">
    <property type="entry name" value="Cu-binding_MopE"/>
    <property type="match status" value="1"/>
</dbReference>
<evidence type="ECO:0000313" key="8">
    <source>
        <dbReference type="Proteomes" id="UP000294558"/>
    </source>
</evidence>
<dbReference type="Gene3D" id="2.60.40.10">
    <property type="entry name" value="Immunoglobulins"/>
    <property type="match status" value="4"/>
</dbReference>
<reference evidence="7 8" key="1">
    <citation type="submission" date="2019-03" db="EMBL/GenBank/DDBJ databases">
        <title>Sequencing the genomes of 1000 actinobacteria strains.</title>
        <authorList>
            <person name="Klenk H.-P."/>
        </authorList>
    </citation>
    <scope>NUCLEOTIDE SEQUENCE [LARGE SCALE GENOMIC DNA]</scope>
    <source>
        <strain evidence="7 8">DSM 18936</strain>
    </source>
</reference>
<dbReference type="PROSITE" id="PS50853">
    <property type="entry name" value="FN3"/>
    <property type="match status" value="1"/>
</dbReference>
<dbReference type="SMART" id="SM00060">
    <property type="entry name" value="FN3"/>
    <property type="match status" value="1"/>
</dbReference>
<dbReference type="PANTHER" id="PTHR44170:SF6">
    <property type="entry name" value="CONTACTIN"/>
    <property type="match status" value="1"/>
</dbReference>
<keyword evidence="8" id="KW-1185">Reference proteome</keyword>
<evidence type="ECO:0000256" key="2">
    <source>
        <dbReference type="ARBA" id="ARBA00023295"/>
    </source>
</evidence>
<keyword evidence="4" id="KW-0732">Signal</keyword>
<feature type="signal peptide" evidence="4">
    <location>
        <begin position="1"/>
        <end position="24"/>
    </location>
</feature>
<evidence type="ECO:0000313" key="7">
    <source>
        <dbReference type="EMBL" id="TDT18642.1"/>
    </source>
</evidence>
<sequence>MRATTRFSLAGAVAIAITTSIAPASIDAAPPPAVEPSRVAPRALNTVNILMSGPGATAVYGPNELVEIMAGNINYVGGKVSVGREVVGACEAHPVLSGKRSKKGVEDYLQPFADIYMVPAGQQPSNGETLSDLNGQPNTVIGSLGGSFVYEPLGVTFPSGKIGAGVYALVVDECQNGVFDTGEDSFIDDAFWVDLDQDVPGLSTGASSFLTAKSRAGRLATSLHGVKQLLKFKEALDKAQKTLKLAAAAVSPEAMVTMVLTEVLSKIQEPTLKEGELILKTMFTQFEKRAKGLAADPPQTDFRRHAVPVVAGASFEDRTDEYGAATMAYASMLDALSGLSGAILDAVERYQGADLRGDGQWAIRHAERVEALTTLYTDLLDDLDAAEARLLGAIQAQHQDGPPSQDYQHAIFMLRLETAAESLNSNSTYTYELQPDVLNTGIDPAAARPTLDYWLDQVHSSERPGGTADWQAPIEAATDSLHEFADSFPGLVAQFDPMIAELAADAPTYGNVDDSPITITATGAVRAGDDVAVSATVPAGSVVEWDLDGDGAFDDATGDAVTWTVPGDAMVGAPLFVSAQYSFLKEAGVATELFVVEPGGNRPPDVDDTPTSFVGAPGDTASFDPLASDPDGDPLTYTWFVDGVEAGTGATFDYPTPSDRLVTHAVEVVVSDGQAATRRLYLIETRTADADNDGYMAAPGPDCHDATHLGVLGQLINPNRSEVTGNGVDDNCNGQIDEPVPATISIPNVAAPGTRVTVGTEVELDVVNWTHGRRNTGDTFEFTVDWGESVDTFTVAQDTGTPEDETDIDIVSHIYERPVQSQTIAVCGRRLGDPSDPQNATFCNTGKRVDVHPDRPLVNADDLRDLDVYRLLGRGVSVSTVGDWAPVDPHGHAVRSVGNPSEYVVADTGDELGVDGYGRVSMIFSVLATGDDDTVGLLFGFDPDDDTEPHDTLATHVQAVPNSEFHGVRWSNDSQSLTNYPCNDDEDLSSRFHPDPLTAFHFVGEPIWWEMSKLIDLAEPYDPSDDAAEGEDPQDPGCDDSPNGVPPFASVPTGVDPDVLVGADKWEVRSWDASQNGRNPDPYLVEVDYQPYSFTVWIDGVEQFHYDKPQGEDPFGPSDVAFFYSSQNSLEVSISTTAPTFSFEQGKGGEFWRTDPITGDPVDPDGIVMSMIDGAHDEHTAVVHWGDGTNSAEGVVAPGAVAGEFSIAADHVYDEVGEFVGEVCVTDQRDFSNCGQFRAIVTNAAPQVHAGRDLAADAVVDLDDMGFQDPGSADTHTATIDWGDGTVEAGLITDERGGGVVSGSHTYASTGSYTVELCVTDQHGATGCDDREITVDATEYAPEADADDAEGDVDEPVDVLVGFTDLDQDDGHTATIDWGDGSGVGPLDMSIGQGCEDADEAPGVQLACRTVGAAQPSHTYATAGTFDVLVEVCDVTDRCDQASASVVIADSGPDVPAAPAAPTGVPGDGTVAVSWTAPTDDGGSSITGYVVSASPGGASCTTSGALACVVSGLTNGTPYTFRVRATNGVGTGAWSAPSTAVTPTSSEPDPVPFLVPLTPARLMETRVGASLTTVDGEDEGVGVRPAGDVYELTVVGRGGVPGSGVAAAVLNVGAVNPRGDGHVTVYPCGRKPVASSLNFLDSNNPNEVIAKLSGSGSVCVFTSTPTDLIVDVTGYVPDGSDYMPLTPARLMETRVGASLTTVDGEDEGVGVRPAGDVYELTVVGRGGVPGSGVAAAVLNVGAVNPRGDGHVTVYPCGRKPVASSLNFLDSNNPNEVIAKLSGSGSVCVFTSTPTDLIVDVTGYVPDGSDYMPLTPARLMETRVGASLTTVDGEDEGVGVRPAGDVYELTVVGRGGVPGSGVAAAVLNVGAVNPRGDGHVTVYPCGRKPVASSLNFLDSNNPNEVIAKLSGSGSVCVFTSTPTDLIVDVTGYIELLD</sequence>
<dbReference type="InterPro" id="IPR021655">
    <property type="entry name" value="Put_metal-bd"/>
</dbReference>
<dbReference type="InterPro" id="IPR035986">
    <property type="entry name" value="PKD_dom_sf"/>
</dbReference>
<comment type="caution">
    <text evidence="7">The sequence shown here is derived from an EMBL/GenBank/DDBJ whole genome shotgun (WGS) entry which is preliminary data.</text>
</comment>
<dbReference type="InterPro" id="IPR013783">
    <property type="entry name" value="Ig-like_fold"/>
</dbReference>
<feature type="compositionally biased region" description="Acidic residues" evidence="3">
    <location>
        <begin position="1022"/>
        <end position="1038"/>
    </location>
</feature>
<protein>
    <submittedName>
        <fullName evidence="7">Putative metal-binding protein</fullName>
    </submittedName>
</protein>
<feature type="domain" description="Fibronectin type-III" evidence="6">
    <location>
        <begin position="1455"/>
        <end position="1545"/>
    </location>
</feature>
<dbReference type="Proteomes" id="UP000294558">
    <property type="component" value="Unassembled WGS sequence"/>
</dbReference>
<evidence type="ECO:0000256" key="3">
    <source>
        <dbReference type="SAM" id="MobiDB-lite"/>
    </source>
</evidence>
<dbReference type="PROSITE" id="PS50093">
    <property type="entry name" value="PKD"/>
    <property type="match status" value="1"/>
</dbReference>
<feature type="chain" id="PRO_5038927669" evidence="4">
    <location>
        <begin position="25"/>
        <end position="1936"/>
    </location>
</feature>
<dbReference type="InterPro" id="IPR000601">
    <property type="entry name" value="PKD_dom"/>
</dbReference>
<dbReference type="SUPFAM" id="SSF49299">
    <property type="entry name" value="PKD domain"/>
    <property type="match status" value="2"/>
</dbReference>
<dbReference type="GO" id="GO:0016798">
    <property type="term" value="F:hydrolase activity, acting on glycosyl bonds"/>
    <property type="evidence" value="ECO:0007669"/>
    <property type="project" value="UniProtKB-KW"/>
</dbReference>
<dbReference type="PANTHER" id="PTHR44170">
    <property type="entry name" value="PROTEIN SIDEKICK"/>
    <property type="match status" value="1"/>
</dbReference>
<evidence type="ECO:0000259" key="6">
    <source>
        <dbReference type="PROSITE" id="PS50853"/>
    </source>
</evidence>
<keyword evidence="1" id="KW-1015">Disulfide bond</keyword>
<dbReference type="RefSeq" id="WP_133870846.1">
    <property type="nucleotide sequence ID" value="NZ_SOAU01000001.1"/>
</dbReference>
<keyword evidence="2" id="KW-0326">Glycosidase</keyword>
<accession>A0A4R7I4N0</accession>
<dbReference type="InterPro" id="IPR022409">
    <property type="entry name" value="PKD/Chitinase_dom"/>
</dbReference>
<dbReference type="CDD" id="cd00146">
    <property type="entry name" value="PKD"/>
    <property type="match status" value="1"/>
</dbReference>
<dbReference type="GO" id="GO:0016020">
    <property type="term" value="C:membrane"/>
    <property type="evidence" value="ECO:0007669"/>
    <property type="project" value="UniProtKB-SubCell"/>
</dbReference>
<evidence type="ECO:0000256" key="4">
    <source>
        <dbReference type="SAM" id="SignalP"/>
    </source>
</evidence>
<dbReference type="EMBL" id="SOAU01000001">
    <property type="protein sequence ID" value="TDT18642.1"/>
    <property type="molecule type" value="Genomic_DNA"/>
</dbReference>
<dbReference type="SMART" id="SM00089">
    <property type="entry name" value="PKD"/>
    <property type="match status" value="3"/>
</dbReference>
<keyword evidence="2" id="KW-0378">Hydrolase</keyword>